<protein>
    <submittedName>
        <fullName evidence="2">Uncharacterized protein</fullName>
    </submittedName>
</protein>
<feature type="transmembrane region" description="Helical" evidence="1">
    <location>
        <begin position="60"/>
        <end position="81"/>
    </location>
</feature>
<evidence type="ECO:0000256" key="1">
    <source>
        <dbReference type="SAM" id="Phobius"/>
    </source>
</evidence>
<evidence type="ECO:0000313" key="3">
    <source>
        <dbReference type="Proteomes" id="UP000054166"/>
    </source>
</evidence>
<reference evidence="3" key="2">
    <citation type="submission" date="2015-01" db="EMBL/GenBank/DDBJ databases">
        <title>Evolutionary Origins and Diversification of the Mycorrhizal Mutualists.</title>
        <authorList>
            <consortium name="DOE Joint Genome Institute"/>
            <consortium name="Mycorrhizal Genomics Consortium"/>
            <person name="Kohler A."/>
            <person name="Kuo A."/>
            <person name="Nagy L.G."/>
            <person name="Floudas D."/>
            <person name="Copeland A."/>
            <person name="Barry K.W."/>
            <person name="Cichocki N."/>
            <person name="Veneault-Fourrey C."/>
            <person name="LaButti K."/>
            <person name="Lindquist E.A."/>
            <person name="Lipzen A."/>
            <person name="Lundell T."/>
            <person name="Morin E."/>
            <person name="Murat C."/>
            <person name="Riley R."/>
            <person name="Ohm R."/>
            <person name="Sun H."/>
            <person name="Tunlid A."/>
            <person name="Henrissat B."/>
            <person name="Grigoriev I.V."/>
            <person name="Hibbett D.S."/>
            <person name="Martin F."/>
        </authorList>
    </citation>
    <scope>NUCLEOTIDE SEQUENCE [LARGE SCALE GENOMIC DNA]</scope>
    <source>
        <strain evidence="3">F 1598</strain>
    </source>
</reference>
<dbReference type="HOGENOM" id="CLU_2469913_0_0_1"/>
<organism evidence="2 3">
    <name type="scientific">Piloderma croceum (strain F 1598)</name>
    <dbReference type="NCBI Taxonomy" id="765440"/>
    <lineage>
        <taxon>Eukaryota</taxon>
        <taxon>Fungi</taxon>
        <taxon>Dikarya</taxon>
        <taxon>Basidiomycota</taxon>
        <taxon>Agaricomycotina</taxon>
        <taxon>Agaricomycetes</taxon>
        <taxon>Agaricomycetidae</taxon>
        <taxon>Atheliales</taxon>
        <taxon>Atheliaceae</taxon>
        <taxon>Piloderma</taxon>
    </lineage>
</organism>
<keyword evidence="1" id="KW-1133">Transmembrane helix</keyword>
<sequence length="88" mass="9868">MALGVRRREFRHIILGKGRFRLMRENGGSCEINFHNCGGDPSDFAALDVSELLQYNMSQILILFFSFAGLPIVGSSSCGFLQQRVKNE</sequence>
<keyword evidence="3" id="KW-1185">Reference proteome</keyword>
<reference evidence="2 3" key="1">
    <citation type="submission" date="2014-04" db="EMBL/GenBank/DDBJ databases">
        <authorList>
            <consortium name="DOE Joint Genome Institute"/>
            <person name="Kuo A."/>
            <person name="Tarkka M."/>
            <person name="Buscot F."/>
            <person name="Kohler A."/>
            <person name="Nagy L.G."/>
            <person name="Floudas D."/>
            <person name="Copeland A."/>
            <person name="Barry K.W."/>
            <person name="Cichocki N."/>
            <person name="Veneault-Fourrey C."/>
            <person name="LaButti K."/>
            <person name="Lindquist E.A."/>
            <person name="Lipzen A."/>
            <person name="Lundell T."/>
            <person name="Morin E."/>
            <person name="Murat C."/>
            <person name="Sun H."/>
            <person name="Tunlid A."/>
            <person name="Henrissat B."/>
            <person name="Grigoriev I.V."/>
            <person name="Hibbett D.S."/>
            <person name="Martin F."/>
            <person name="Nordberg H.P."/>
            <person name="Cantor M.N."/>
            <person name="Hua S.X."/>
        </authorList>
    </citation>
    <scope>NUCLEOTIDE SEQUENCE [LARGE SCALE GENOMIC DNA]</scope>
    <source>
        <strain evidence="2 3">F 1598</strain>
    </source>
</reference>
<dbReference type="InParanoid" id="A0A0C3EWF0"/>
<proteinExistence type="predicted"/>
<accession>A0A0C3EWF0</accession>
<gene>
    <name evidence="2" type="ORF">PILCRDRAFT_16217</name>
</gene>
<name>A0A0C3EWF0_PILCF</name>
<dbReference type="EMBL" id="KN833139">
    <property type="protein sequence ID" value="KIM72339.1"/>
    <property type="molecule type" value="Genomic_DNA"/>
</dbReference>
<dbReference type="Proteomes" id="UP000054166">
    <property type="component" value="Unassembled WGS sequence"/>
</dbReference>
<dbReference type="AlphaFoldDB" id="A0A0C3EWF0"/>
<evidence type="ECO:0000313" key="2">
    <source>
        <dbReference type="EMBL" id="KIM72339.1"/>
    </source>
</evidence>
<keyword evidence="1" id="KW-0812">Transmembrane</keyword>
<keyword evidence="1" id="KW-0472">Membrane</keyword>